<dbReference type="OrthoDB" id="2685176at2759"/>
<dbReference type="STRING" id="180088.A0A1J8QKP2"/>
<dbReference type="Pfam" id="PF07714">
    <property type="entry name" value="PK_Tyr_Ser-Thr"/>
    <property type="match status" value="1"/>
</dbReference>
<name>A0A1J8QKP2_9AGAM</name>
<accession>A0A1J8QKP2</accession>
<dbReference type="InterPro" id="IPR011009">
    <property type="entry name" value="Kinase-like_dom_sf"/>
</dbReference>
<dbReference type="InterPro" id="IPR001245">
    <property type="entry name" value="Ser-Thr/Tyr_kinase_cat_dom"/>
</dbReference>
<dbReference type="GO" id="GO:0004672">
    <property type="term" value="F:protein kinase activity"/>
    <property type="evidence" value="ECO:0007669"/>
    <property type="project" value="InterPro"/>
</dbReference>
<dbReference type="SUPFAM" id="SSF56112">
    <property type="entry name" value="Protein kinase-like (PK-like)"/>
    <property type="match status" value="1"/>
</dbReference>
<evidence type="ECO:0000259" key="1">
    <source>
        <dbReference type="Pfam" id="PF07714"/>
    </source>
</evidence>
<comment type="caution">
    <text evidence="2">The sequence shown here is derived from an EMBL/GenBank/DDBJ whole genome shotgun (WGS) entry which is preliminary data.</text>
</comment>
<keyword evidence="3" id="KW-1185">Reference proteome</keyword>
<dbReference type="EMBL" id="LVVM01005665">
    <property type="protein sequence ID" value="OJA09986.1"/>
    <property type="molecule type" value="Genomic_DNA"/>
</dbReference>
<organism evidence="2 3">
    <name type="scientific">Rhizopogon vesiculosus</name>
    <dbReference type="NCBI Taxonomy" id="180088"/>
    <lineage>
        <taxon>Eukaryota</taxon>
        <taxon>Fungi</taxon>
        <taxon>Dikarya</taxon>
        <taxon>Basidiomycota</taxon>
        <taxon>Agaricomycotina</taxon>
        <taxon>Agaricomycetes</taxon>
        <taxon>Agaricomycetidae</taxon>
        <taxon>Boletales</taxon>
        <taxon>Suillineae</taxon>
        <taxon>Rhizopogonaceae</taxon>
        <taxon>Rhizopogon</taxon>
    </lineage>
</organism>
<sequence length="159" mass="18131">MSLEPNGTTQPSHQPQVVDFKKKPTIIPARAIKKFHKFPDGTGGHGDVWMCSWRLTTPLREKTWKCKVAVKSIRIPQSDDIELVERFGKIIGHNVHVWIDLDHDNILKFLGIVEGFGALPALVSPWMENGSLDSYLRRHTVSEVEALRMCTTKEWFTVI</sequence>
<gene>
    <name evidence="2" type="ORF">AZE42_03829</name>
</gene>
<dbReference type="Gene3D" id="1.10.510.10">
    <property type="entry name" value="Transferase(Phosphotransferase) domain 1"/>
    <property type="match status" value="1"/>
</dbReference>
<protein>
    <recommendedName>
        <fullName evidence="1">Serine-threonine/tyrosine-protein kinase catalytic domain-containing protein</fullName>
    </recommendedName>
</protein>
<dbReference type="AlphaFoldDB" id="A0A1J8QKP2"/>
<evidence type="ECO:0000313" key="3">
    <source>
        <dbReference type="Proteomes" id="UP000183567"/>
    </source>
</evidence>
<feature type="domain" description="Serine-threonine/tyrosine-protein kinase catalytic" evidence="1">
    <location>
        <begin position="41"/>
        <end position="143"/>
    </location>
</feature>
<evidence type="ECO:0000313" key="2">
    <source>
        <dbReference type="EMBL" id="OJA09986.1"/>
    </source>
</evidence>
<dbReference type="Proteomes" id="UP000183567">
    <property type="component" value="Unassembled WGS sequence"/>
</dbReference>
<reference evidence="2 3" key="1">
    <citation type="submission" date="2016-03" db="EMBL/GenBank/DDBJ databases">
        <title>Comparative genomics of the ectomycorrhizal sister species Rhizopogon vinicolor and Rhizopogon vesiculosus (Basidiomycota: Boletales) reveals a divergence of the mating type B locus.</title>
        <authorList>
            <person name="Mujic A.B."/>
            <person name="Kuo A."/>
            <person name="Tritt A."/>
            <person name="Lipzen A."/>
            <person name="Chen C."/>
            <person name="Johnson J."/>
            <person name="Sharma A."/>
            <person name="Barry K."/>
            <person name="Grigoriev I.V."/>
            <person name="Spatafora J.W."/>
        </authorList>
    </citation>
    <scope>NUCLEOTIDE SEQUENCE [LARGE SCALE GENOMIC DNA]</scope>
    <source>
        <strain evidence="2 3">AM-OR11-056</strain>
    </source>
</reference>
<proteinExistence type="predicted"/>